<feature type="compositionally biased region" description="Basic and acidic residues" evidence="2">
    <location>
        <begin position="61"/>
        <end position="78"/>
    </location>
</feature>
<reference evidence="4" key="1">
    <citation type="submission" date="2020-10" db="EMBL/GenBank/DDBJ databases">
        <authorList>
            <person name="Kikuchi T."/>
        </authorList>
    </citation>
    <scope>NUCLEOTIDE SEQUENCE</scope>
    <source>
        <strain evidence="4">NKZ352</strain>
    </source>
</reference>
<dbReference type="PROSITE" id="PS50294">
    <property type="entry name" value="WD_REPEATS_REGION"/>
    <property type="match status" value="1"/>
</dbReference>
<dbReference type="PANTHER" id="PTHR44321">
    <property type="entry name" value="TRANSDUCIN BETA-LIKE PROTEIN 2"/>
    <property type="match status" value="1"/>
</dbReference>
<feature type="compositionally biased region" description="Acidic residues" evidence="2">
    <location>
        <begin position="46"/>
        <end position="55"/>
    </location>
</feature>
<keyword evidence="3" id="KW-1133">Transmembrane helix</keyword>
<feature type="transmembrane region" description="Helical" evidence="3">
    <location>
        <begin position="12"/>
        <end position="31"/>
    </location>
</feature>
<dbReference type="Pfam" id="PF00400">
    <property type="entry name" value="WD40"/>
    <property type="match status" value="3"/>
</dbReference>
<comment type="caution">
    <text evidence="4">The sequence shown here is derived from an EMBL/GenBank/DDBJ whole genome shotgun (WGS) entry which is preliminary data.</text>
</comment>
<keyword evidence="3" id="KW-0472">Membrane</keyword>
<dbReference type="Gene3D" id="2.130.10.10">
    <property type="entry name" value="YVTN repeat-like/Quinoprotein amine dehydrogenase"/>
    <property type="match status" value="2"/>
</dbReference>
<dbReference type="SUPFAM" id="SSF50978">
    <property type="entry name" value="WD40 repeat-like"/>
    <property type="match status" value="1"/>
</dbReference>
<dbReference type="InterPro" id="IPR036322">
    <property type="entry name" value="WD40_repeat_dom_sf"/>
</dbReference>
<dbReference type="SMART" id="SM00320">
    <property type="entry name" value="WD40"/>
    <property type="match status" value="6"/>
</dbReference>
<sequence length="453" mass="50607">MINFDEWDMETLMIGFLGAACVLAASVLYLMRLERKGNEERIDAEMEEVTEELEEPIPAGETKRQRQQRLNEQRKSGKEKAYDHPWYVTTLKGHTSPVVDVDFAPDGKKFVSISSDRSVFFWDVRDFEEREHKCSRQKLDFDTPTHVSFAPDSKSVLFSVSRDNKLVVFKLTKGKAGNWAMVNADIDYPSSHPKDISCIGFAGNAKYVMSASPDTKIAIHDIRGDVLKVIEAKVSQLYDCRISPDGRFISAAGFSPDCFVYEPVFGKDKSFTDAKKVFALTGHGAGVFAAAFNTACTRAVTISRDGLWRVFDTDIRYVAGQDAKVLRQGEWREFLNPTSKNVSLALSPSGESFAVAVGSTLKIFSSEDEKADFPALTDLHTAPITSIRFSPDGKYIATCGDKFVRIIENIPLHHSIVVRCSRELPEVTNDGAKRRLKEQIEEAQAELKKYGLA</sequence>
<accession>A0A8S1H7K8</accession>
<keyword evidence="3" id="KW-0812">Transmembrane</keyword>
<evidence type="ECO:0000313" key="5">
    <source>
        <dbReference type="Proteomes" id="UP000835052"/>
    </source>
</evidence>
<evidence type="ECO:0000256" key="3">
    <source>
        <dbReference type="SAM" id="Phobius"/>
    </source>
</evidence>
<dbReference type="GO" id="GO:0005783">
    <property type="term" value="C:endoplasmic reticulum"/>
    <property type="evidence" value="ECO:0007669"/>
    <property type="project" value="TreeGrafter"/>
</dbReference>
<feature type="repeat" description="WD" evidence="1">
    <location>
        <begin position="91"/>
        <end position="132"/>
    </location>
</feature>
<feature type="region of interest" description="Disordered" evidence="2">
    <location>
        <begin position="46"/>
        <end position="78"/>
    </location>
</feature>
<proteinExistence type="predicted"/>
<name>A0A8S1H7K8_9PELO</name>
<evidence type="ECO:0000256" key="2">
    <source>
        <dbReference type="SAM" id="MobiDB-lite"/>
    </source>
</evidence>
<dbReference type="OrthoDB" id="200924at2759"/>
<dbReference type="EMBL" id="CAJGYM010000023">
    <property type="protein sequence ID" value="CAD6191849.1"/>
    <property type="molecule type" value="Genomic_DNA"/>
</dbReference>
<dbReference type="InterPro" id="IPR015943">
    <property type="entry name" value="WD40/YVTN_repeat-like_dom_sf"/>
</dbReference>
<evidence type="ECO:0000256" key="1">
    <source>
        <dbReference type="PROSITE-ProRule" id="PRU00221"/>
    </source>
</evidence>
<organism evidence="4 5">
    <name type="scientific">Caenorhabditis auriculariae</name>
    <dbReference type="NCBI Taxonomy" id="2777116"/>
    <lineage>
        <taxon>Eukaryota</taxon>
        <taxon>Metazoa</taxon>
        <taxon>Ecdysozoa</taxon>
        <taxon>Nematoda</taxon>
        <taxon>Chromadorea</taxon>
        <taxon>Rhabditida</taxon>
        <taxon>Rhabditina</taxon>
        <taxon>Rhabditomorpha</taxon>
        <taxon>Rhabditoidea</taxon>
        <taxon>Rhabditidae</taxon>
        <taxon>Peloderinae</taxon>
        <taxon>Caenorhabditis</taxon>
    </lineage>
</organism>
<evidence type="ECO:0000313" key="4">
    <source>
        <dbReference type="EMBL" id="CAD6191849.1"/>
    </source>
</evidence>
<keyword evidence="1" id="KW-0853">WD repeat</keyword>
<dbReference type="GO" id="GO:0030968">
    <property type="term" value="P:endoplasmic reticulum unfolded protein response"/>
    <property type="evidence" value="ECO:0007669"/>
    <property type="project" value="TreeGrafter"/>
</dbReference>
<dbReference type="Proteomes" id="UP000835052">
    <property type="component" value="Unassembled WGS sequence"/>
</dbReference>
<dbReference type="PROSITE" id="PS50082">
    <property type="entry name" value="WD_REPEATS_2"/>
    <property type="match status" value="1"/>
</dbReference>
<keyword evidence="5" id="KW-1185">Reference proteome</keyword>
<gene>
    <name evidence="4" type="ORF">CAUJ_LOCUS7768</name>
</gene>
<dbReference type="InterPro" id="IPR042410">
    <property type="entry name" value="WBSCR13"/>
</dbReference>
<dbReference type="PANTHER" id="PTHR44321:SF1">
    <property type="entry name" value="TRANSDUCIN BETA-LIKE PROTEIN 2"/>
    <property type="match status" value="1"/>
</dbReference>
<dbReference type="InterPro" id="IPR001680">
    <property type="entry name" value="WD40_rpt"/>
</dbReference>
<protein>
    <submittedName>
        <fullName evidence="4">Uncharacterized protein</fullName>
    </submittedName>
</protein>
<dbReference type="AlphaFoldDB" id="A0A8S1H7K8"/>